<protein>
    <submittedName>
        <fullName evidence="2">Uncharacterized protein</fullName>
    </submittedName>
</protein>
<evidence type="ECO:0000313" key="3">
    <source>
        <dbReference type="Proteomes" id="UP000837857"/>
    </source>
</evidence>
<feature type="compositionally biased region" description="Gly residues" evidence="1">
    <location>
        <begin position="42"/>
        <end position="52"/>
    </location>
</feature>
<feature type="non-terminal residue" evidence="2">
    <location>
        <position position="148"/>
    </location>
</feature>
<keyword evidence="3" id="KW-1185">Reference proteome</keyword>
<feature type="region of interest" description="Disordered" evidence="1">
    <location>
        <begin position="126"/>
        <end position="148"/>
    </location>
</feature>
<organism evidence="2 3">
    <name type="scientific">Iphiclides podalirius</name>
    <name type="common">scarce swallowtail</name>
    <dbReference type="NCBI Taxonomy" id="110791"/>
    <lineage>
        <taxon>Eukaryota</taxon>
        <taxon>Metazoa</taxon>
        <taxon>Ecdysozoa</taxon>
        <taxon>Arthropoda</taxon>
        <taxon>Hexapoda</taxon>
        <taxon>Insecta</taxon>
        <taxon>Pterygota</taxon>
        <taxon>Neoptera</taxon>
        <taxon>Endopterygota</taxon>
        <taxon>Lepidoptera</taxon>
        <taxon>Glossata</taxon>
        <taxon>Ditrysia</taxon>
        <taxon>Papilionoidea</taxon>
        <taxon>Papilionidae</taxon>
        <taxon>Papilioninae</taxon>
        <taxon>Iphiclides</taxon>
    </lineage>
</organism>
<dbReference type="Proteomes" id="UP000837857">
    <property type="component" value="Chromosome 1"/>
</dbReference>
<name>A0ABN8HJY4_9NEOP</name>
<accession>A0ABN8HJY4</accession>
<feature type="compositionally biased region" description="Polar residues" evidence="1">
    <location>
        <begin position="137"/>
        <end position="148"/>
    </location>
</feature>
<feature type="region of interest" description="Disordered" evidence="1">
    <location>
        <begin position="41"/>
        <end position="89"/>
    </location>
</feature>
<reference evidence="2" key="1">
    <citation type="submission" date="2022-03" db="EMBL/GenBank/DDBJ databases">
        <authorList>
            <person name="Martin H S."/>
        </authorList>
    </citation>
    <scope>NUCLEOTIDE SEQUENCE</scope>
</reference>
<evidence type="ECO:0000313" key="2">
    <source>
        <dbReference type="EMBL" id="CAH2034854.1"/>
    </source>
</evidence>
<proteinExistence type="predicted"/>
<dbReference type="EMBL" id="OW152813">
    <property type="protein sequence ID" value="CAH2034854.1"/>
    <property type="molecule type" value="Genomic_DNA"/>
</dbReference>
<sequence>MGPQNWVWDNRVNSDSHNRLGAFGCGCSDIGSNAGLRRAAAGGAGSTGGRSSGGCARATYNGPRAARPSVPAENRDRQHAFATHPHYTAPLRPRHATVYTYNETGPAPIRASGVFRRLLRAGLPFARTPPSLCGDSPPTTLQRQSRRD</sequence>
<evidence type="ECO:0000256" key="1">
    <source>
        <dbReference type="SAM" id="MobiDB-lite"/>
    </source>
</evidence>
<gene>
    <name evidence="2" type="ORF">IPOD504_LOCUS317</name>
</gene>